<sequence length="379" mass="43192">MAEDNLLVVTGEESGDMHVGRVLKALRRRGADWTLWGVGGESCRAEGMECLYDVSDMAVLGISEVLERLSFFRRVFRHVLDEVEARRPEAALLVDYPGFNLRLARQLKRRGVKVFYYISPQVWAWNRGRIGRMAEAIDRLMVIFPFEPDVFRGTSLNVDFVGHPFVEEICEHRQSRPVPMPWPGERRIALLPGSRRQELRYLLPVFRQTVLQLRRRRPETGFLISVPRWQQETAQQIWDALGGAVRGAELVAGSTREVLRQADAALVASGTATLESALFECPTAVVYKTHWLNYLLGRMLIRVPYLGIVNLVAGREVCPEFIQKKATPGRLSEAVERLLDDDDLRGTMRAIFREIWTVLDTASLPEENVARLIIRDVGR</sequence>
<dbReference type="EC" id="2.4.1.182" evidence="2 10"/>
<keyword evidence="12" id="KW-1185">Reference proteome</keyword>
<keyword evidence="4" id="KW-0444">Lipid biosynthesis</keyword>
<dbReference type="Proteomes" id="UP000035268">
    <property type="component" value="Chromosome"/>
</dbReference>
<dbReference type="GO" id="GO:0005543">
    <property type="term" value="F:phospholipid binding"/>
    <property type="evidence" value="ECO:0007669"/>
    <property type="project" value="TreeGrafter"/>
</dbReference>
<evidence type="ECO:0000256" key="2">
    <source>
        <dbReference type="ARBA" id="ARBA00012687"/>
    </source>
</evidence>
<evidence type="ECO:0000313" key="11">
    <source>
        <dbReference type="EMBL" id="AKJ65399.1"/>
    </source>
</evidence>
<protein>
    <recommendedName>
        <fullName evidence="3 10">Lipid-A-disaccharide synthase</fullName>
        <ecNumber evidence="2 10">2.4.1.182</ecNumber>
    </recommendedName>
</protein>
<dbReference type="SUPFAM" id="SSF53756">
    <property type="entry name" value="UDP-Glycosyltransferase/glycogen phosphorylase"/>
    <property type="match status" value="1"/>
</dbReference>
<comment type="catalytic activity">
    <reaction evidence="9">
        <text>a lipid X + a UDP-2-N,3-O-bis[(3R)-3-hydroxyacyl]-alpha-D-glucosamine = a lipid A disaccharide + UDP + H(+)</text>
        <dbReference type="Rhea" id="RHEA:67828"/>
        <dbReference type="ChEBI" id="CHEBI:15378"/>
        <dbReference type="ChEBI" id="CHEBI:58223"/>
        <dbReference type="ChEBI" id="CHEBI:137748"/>
        <dbReference type="ChEBI" id="CHEBI:176338"/>
        <dbReference type="ChEBI" id="CHEBI:176343"/>
        <dbReference type="EC" id="2.4.1.182"/>
    </reaction>
</comment>
<evidence type="ECO:0000256" key="10">
    <source>
        <dbReference type="NCBIfam" id="TIGR00215"/>
    </source>
</evidence>
<dbReference type="RefSeq" id="WP_052882635.1">
    <property type="nucleotide sequence ID" value="NZ_CP010904.1"/>
</dbReference>
<dbReference type="AlphaFoldDB" id="A0A0G3EMR8"/>
<accession>A0A0G3EMR8</accession>
<dbReference type="KEGG" id="vbl:L21SP4_02172"/>
<evidence type="ECO:0000256" key="3">
    <source>
        <dbReference type="ARBA" id="ARBA00020902"/>
    </source>
</evidence>
<keyword evidence="8" id="KW-0443">Lipid metabolism</keyword>
<evidence type="ECO:0000256" key="5">
    <source>
        <dbReference type="ARBA" id="ARBA00022556"/>
    </source>
</evidence>
<dbReference type="NCBIfam" id="TIGR00215">
    <property type="entry name" value="lpxB"/>
    <property type="match status" value="1"/>
</dbReference>
<dbReference type="STRING" id="1307763.L21SP4_02172"/>
<dbReference type="PANTHER" id="PTHR30372">
    <property type="entry name" value="LIPID-A-DISACCHARIDE SYNTHASE"/>
    <property type="match status" value="1"/>
</dbReference>
<dbReference type="OrthoDB" id="9801642at2"/>
<evidence type="ECO:0000256" key="7">
    <source>
        <dbReference type="ARBA" id="ARBA00022679"/>
    </source>
</evidence>
<keyword evidence="6 11" id="KW-0328">Glycosyltransferase</keyword>
<dbReference type="EMBL" id="CP010904">
    <property type="protein sequence ID" value="AKJ65399.1"/>
    <property type="molecule type" value="Genomic_DNA"/>
</dbReference>
<dbReference type="GO" id="GO:0008915">
    <property type="term" value="F:lipid-A-disaccharide synthase activity"/>
    <property type="evidence" value="ECO:0007669"/>
    <property type="project" value="UniProtKB-UniRule"/>
</dbReference>
<reference evidence="12" key="1">
    <citation type="submission" date="2015-02" db="EMBL/GenBank/DDBJ databases">
        <title>Description and complete genome sequence of the first cultured representative of the subdivision 5 of the Verrucomicrobia phylum.</title>
        <authorList>
            <person name="Spring S."/>
            <person name="Bunk B."/>
            <person name="Sproer C."/>
            <person name="Klenk H.-P."/>
        </authorList>
    </citation>
    <scope>NUCLEOTIDE SEQUENCE [LARGE SCALE GENOMIC DNA]</scope>
    <source>
        <strain evidence="12">L21-Fru-AB</strain>
    </source>
</reference>
<evidence type="ECO:0000256" key="1">
    <source>
        <dbReference type="ARBA" id="ARBA00002056"/>
    </source>
</evidence>
<dbReference type="InterPro" id="IPR003835">
    <property type="entry name" value="Glyco_trans_19"/>
</dbReference>
<dbReference type="GO" id="GO:0009245">
    <property type="term" value="P:lipid A biosynthetic process"/>
    <property type="evidence" value="ECO:0007669"/>
    <property type="project" value="UniProtKB-UniRule"/>
</dbReference>
<name>A0A0G3EMR8_9BACT</name>
<keyword evidence="5" id="KW-0441">Lipid A biosynthesis</keyword>
<evidence type="ECO:0000256" key="6">
    <source>
        <dbReference type="ARBA" id="ARBA00022676"/>
    </source>
</evidence>
<evidence type="ECO:0000256" key="4">
    <source>
        <dbReference type="ARBA" id="ARBA00022516"/>
    </source>
</evidence>
<dbReference type="GO" id="GO:0016020">
    <property type="term" value="C:membrane"/>
    <property type="evidence" value="ECO:0007669"/>
    <property type="project" value="GOC"/>
</dbReference>
<comment type="function">
    <text evidence="1">Condensation of UDP-2,3-diacylglucosamine and 2,3-diacylglucosamine-1-phosphate to form lipid A disaccharide, a precursor of lipid A, a phosphorylated glycolipid that anchors the lipopolysaccharide to the outer membrane of the cell.</text>
</comment>
<evidence type="ECO:0000313" key="12">
    <source>
        <dbReference type="Proteomes" id="UP000035268"/>
    </source>
</evidence>
<gene>
    <name evidence="11" type="primary">lpxB</name>
    <name evidence="11" type="ORF">L21SP4_02172</name>
</gene>
<keyword evidence="7 11" id="KW-0808">Transferase</keyword>
<organism evidence="11 12">
    <name type="scientific">Kiritimatiella glycovorans</name>
    <dbReference type="NCBI Taxonomy" id="1307763"/>
    <lineage>
        <taxon>Bacteria</taxon>
        <taxon>Pseudomonadati</taxon>
        <taxon>Kiritimatiellota</taxon>
        <taxon>Kiritimatiellia</taxon>
        <taxon>Kiritimatiellales</taxon>
        <taxon>Kiritimatiellaceae</taxon>
        <taxon>Kiritimatiella</taxon>
    </lineage>
</organism>
<evidence type="ECO:0000256" key="8">
    <source>
        <dbReference type="ARBA" id="ARBA00023098"/>
    </source>
</evidence>
<reference evidence="11 12" key="2">
    <citation type="journal article" date="2016" name="ISME J.">
        <title>Characterization of the first cultured representative of Verrucomicrobia subdivision 5 indicates the proposal of a novel phylum.</title>
        <authorList>
            <person name="Spring S."/>
            <person name="Bunk B."/>
            <person name="Sproer C."/>
            <person name="Schumann P."/>
            <person name="Rohde M."/>
            <person name="Tindall B.J."/>
            <person name="Klenk H.P."/>
        </authorList>
    </citation>
    <scope>NUCLEOTIDE SEQUENCE [LARGE SCALE GENOMIC DNA]</scope>
    <source>
        <strain evidence="11 12">L21-Fru-AB</strain>
    </source>
</reference>
<dbReference type="PANTHER" id="PTHR30372:SF4">
    <property type="entry name" value="LIPID-A-DISACCHARIDE SYNTHASE, MITOCHONDRIAL-RELATED"/>
    <property type="match status" value="1"/>
</dbReference>
<dbReference type="PATRIC" id="fig|1609981.3.peg.2258"/>
<proteinExistence type="predicted"/>
<evidence type="ECO:0000256" key="9">
    <source>
        <dbReference type="ARBA" id="ARBA00048975"/>
    </source>
</evidence>
<dbReference type="Pfam" id="PF02684">
    <property type="entry name" value="LpxB"/>
    <property type="match status" value="1"/>
</dbReference>